<protein>
    <submittedName>
        <fullName evidence="3">Ferric-dicitrate binding protein FerR (Iron transport regulator)</fullName>
    </submittedName>
</protein>
<accession>A0A840TM21</accession>
<feature type="domain" description="Protein FecR C-terminal" evidence="2">
    <location>
        <begin position="268"/>
        <end position="334"/>
    </location>
</feature>
<gene>
    <name evidence="3" type="ORF">HNQ92_003443</name>
</gene>
<dbReference type="PANTHER" id="PTHR30273">
    <property type="entry name" value="PERIPLASMIC SIGNAL SENSOR AND SIGMA FACTOR ACTIVATOR FECR-RELATED"/>
    <property type="match status" value="1"/>
</dbReference>
<dbReference type="PIRSF" id="PIRSF018266">
    <property type="entry name" value="FecR"/>
    <property type="match status" value="1"/>
</dbReference>
<organism evidence="3 4">
    <name type="scientific">Rhabdobacter roseus</name>
    <dbReference type="NCBI Taxonomy" id="1655419"/>
    <lineage>
        <taxon>Bacteria</taxon>
        <taxon>Pseudomonadati</taxon>
        <taxon>Bacteroidota</taxon>
        <taxon>Cytophagia</taxon>
        <taxon>Cytophagales</taxon>
        <taxon>Cytophagaceae</taxon>
        <taxon>Rhabdobacter</taxon>
    </lineage>
</organism>
<dbReference type="Pfam" id="PF16344">
    <property type="entry name" value="FecR_C"/>
    <property type="match status" value="1"/>
</dbReference>
<reference evidence="3 4" key="1">
    <citation type="submission" date="2020-08" db="EMBL/GenBank/DDBJ databases">
        <title>Genomic Encyclopedia of Type Strains, Phase IV (KMG-IV): sequencing the most valuable type-strain genomes for metagenomic binning, comparative biology and taxonomic classification.</title>
        <authorList>
            <person name="Goeker M."/>
        </authorList>
    </citation>
    <scope>NUCLEOTIDE SEQUENCE [LARGE SCALE GENOMIC DNA]</scope>
    <source>
        <strain evidence="3 4">DSM 105074</strain>
    </source>
</reference>
<dbReference type="AlphaFoldDB" id="A0A840TM21"/>
<dbReference type="GO" id="GO:0016989">
    <property type="term" value="F:sigma factor antagonist activity"/>
    <property type="evidence" value="ECO:0007669"/>
    <property type="project" value="TreeGrafter"/>
</dbReference>
<dbReference type="InterPro" id="IPR012373">
    <property type="entry name" value="Ferrdict_sens_TM"/>
</dbReference>
<proteinExistence type="predicted"/>
<evidence type="ECO:0000259" key="1">
    <source>
        <dbReference type="Pfam" id="PF04773"/>
    </source>
</evidence>
<name>A0A840TM21_9BACT</name>
<dbReference type="RefSeq" id="WP_184175295.1">
    <property type="nucleotide sequence ID" value="NZ_JACHGF010000005.1"/>
</dbReference>
<dbReference type="Gene3D" id="3.55.50.30">
    <property type="match status" value="1"/>
</dbReference>
<feature type="domain" description="FecR protein" evidence="1">
    <location>
        <begin position="135"/>
        <end position="217"/>
    </location>
</feature>
<dbReference type="EMBL" id="JACHGF010000005">
    <property type="protein sequence ID" value="MBB5285286.1"/>
    <property type="molecule type" value="Genomic_DNA"/>
</dbReference>
<dbReference type="Gene3D" id="2.60.120.1440">
    <property type="match status" value="1"/>
</dbReference>
<sequence>MKQAPLSPELLQKYLLDECTAEERDLVEAWYASLQGTSNYLSTLSEAERNRLQQETFRHIQHQLATSRPQVPVLTLLRRPWLGVAAALVLVAGLLWLWPTRQSTPTEARVEGTAPALADGQVHFVNDQPRPVMHQLPDGSTLWLHTGASITYPSTFAASQRQVSFEGEGFFDITPDKKRPFVIRSGEMTIEVLGTRFNVKAPPAQRIFEVAVVSGSVAVSAADHQANPQKVVLAPHQQVLFETSTKRLTQSTLPVQDKKEIYEPVTVTFEGTPLDRALEQLDKRFDVRLHLANPAMKTCQLTADFEQQPLPAILEMLCASLDATYTMSGKTILIEGAGCD</sequence>
<keyword evidence="4" id="KW-1185">Reference proteome</keyword>
<dbReference type="Pfam" id="PF04773">
    <property type="entry name" value="FecR"/>
    <property type="match status" value="1"/>
</dbReference>
<evidence type="ECO:0000259" key="2">
    <source>
        <dbReference type="Pfam" id="PF16344"/>
    </source>
</evidence>
<evidence type="ECO:0000313" key="4">
    <source>
        <dbReference type="Proteomes" id="UP000557307"/>
    </source>
</evidence>
<dbReference type="PANTHER" id="PTHR30273:SF2">
    <property type="entry name" value="PROTEIN FECR"/>
    <property type="match status" value="1"/>
</dbReference>
<dbReference type="InterPro" id="IPR032508">
    <property type="entry name" value="FecR_C"/>
</dbReference>
<dbReference type="InterPro" id="IPR006860">
    <property type="entry name" value="FecR"/>
</dbReference>
<dbReference type="Proteomes" id="UP000557307">
    <property type="component" value="Unassembled WGS sequence"/>
</dbReference>
<comment type="caution">
    <text evidence="3">The sequence shown here is derived from an EMBL/GenBank/DDBJ whole genome shotgun (WGS) entry which is preliminary data.</text>
</comment>
<evidence type="ECO:0000313" key="3">
    <source>
        <dbReference type="EMBL" id="MBB5285286.1"/>
    </source>
</evidence>